<accession>A0A8H6HFJ8</accession>
<dbReference type="Proteomes" id="UP000521943">
    <property type="component" value="Unassembled WGS sequence"/>
</dbReference>
<sequence>MLCTAMPTRATRSGKPSSTSSTYNYYVVPAPDPSFSVEPLLQAAFEREDTADIAGGPTTTPKRPASEVLNEDCPALKRHEGLRTPSTTDAAPANDSASNASARTMRNKERGKAHKKAGKNKDFKQHGQPPRTKAVEEHVPRSAATILPRAVNLTALPACSSGYEAKLTKGAAPKARSLAEVKAAGIKVHKWDGITPFVFTNPSDGKILVVGAGRPRDVDEAHLTDREKFEAAHKRAFQAILQAGYAAFFTEEELHHKRGDEFGAKNVGILMGQGPTEPYNLRNGAHEPMLERLLNNEDIQRLAAFQSASFNLYCPKIYESYHSLRVDVEQHDKTKRLKWNFDRSVFSAAAFNFGPQTVTIQHTCGKWTVAARGKIRGHSWS</sequence>
<reference evidence="2 3" key="1">
    <citation type="submission" date="2020-07" db="EMBL/GenBank/DDBJ databases">
        <title>Comparative genomics of pyrophilous fungi reveals a link between fire events and developmental genes.</title>
        <authorList>
            <consortium name="DOE Joint Genome Institute"/>
            <person name="Steindorff A.S."/>
            <person name="Carver A."/>
            <person name="Calhoun S."/>
            <person name="Stillman K."/>
            <person name="Liu H."/>
            <person name="Lipzen A."/>
            <person name="Pangilinan J."/>
            <person name="Labutti K."/>
            <person name="Bruns T.D."/>
            <person name="Grigoriev I.V."/>
        </authorList>
    </citation>
    <scope>NUCLEOTIDE SEQUENCE [LARGE SCALE GENOMIC DNA]</scope>
    <source>
        <strain evidence="2 3">CBS 144469</strain>
    </source>
</reference>
<feature type="region of interest" description="Disordered" evidence="1">
    <location>
        <begin position="49"/>
        <end position="139"/>
    </location>
</feature>
<evidence type="ECO:0000313" key="3">
    <source>
        <dbReference type="Proteomes" id="UP000521943"/>
    </source>
</evidence>
<feature type="compositionally biased region" description="Basic residues" evidence="1">
    <location>
        <begin position="109"/>
        <end position="118"/>
    </location>
</feature>
<comment type="caution">
    <text evidence="2">The sequence shown here is derived from an EMBL/GenBank/DDBJ whole genome shotgun (WGS) entry which is preliminary data.</text>
</comment>
<protein>
    <submittedName>
        <fullName evidence="2">Uncharacterized protein</fullName>
    </submittedName>
</protein>
<dbReference type="OrthoDB" id="3020801at2759"/>
<feature type="region of interest" description="Disordered" evidence="1">
    <location>
        <begin position="1"/>
        <end position="22"/>
    </location>
</feature>
<keyword evidence="3" id="KW-1185">Reference proteome</keyword>
<dbReference type="EMBL" id="JACGCI010000106">
    <property type="protein sequence ID" value="KAF6745391.1"/>
    <property type="molecule type" value="Genomic_DNA"/>
</dbReference>
<dbReference type="AlphaFoldDB" id="A0A8H6HFJ8"/>
<evidence type="ECO:0000313" key="2">
    <source>
        <dbReference type="EMBL" id="KAF6745391.1"/>
    </source>
</evidence>
<proteinExistence type="predicted"/>
<organism evidence="2 3">
    <name type="scientific">Ephemerocybe angulata</name>
    <dbReference type="NCBI Taxonomy" id="980116"/>
    <lineage>
        <taxon>Eukaryota</taxon>
        <taxon>Fungi</taxon>
        <taxon>Dikarya</taxon>
        <taxon>Basidiomycota</taxon>
        <taxon>Agaricomycotina</taxon>
        <taxon>Agaricomycetes</taxon>
        <taxon>Agaricomycetidae</taxon>
        <taxon>Agaricales</taxon>
        <taxon>Agaricineae</taxon>
        <taxon>Psathyrellaceae</taxon>
        <taxon>Ephemerocybe</taxon>
    </lineage>
</organism>
<name>A0A8H6HFJ8_9AGAR</name>
<evidence type="ECO:0000256" key="1">
    <source>
        <dbReference type="SAM" id="MobiDB-lite"/>
    </source>
</evidence>
<gene>
    <name evidence="2" type="ORF">DFP72DRAFT_1077541</name>
</gene>
<feature type="compositionally biased region" description="Low complexity" evidence="1">
    <location>
        <begin position="86"/>
        <end position="102"/>
    </location>
</feature>